<evidence type="ECO:0000313" key="2">
    <source>
        <dbReference type="Proteomes" id="UP000828390"/>
    </source>
</evidence>
<comment type="caution">
    <text evidence="1">The sequence shown here is derived from an EMBL/GenBank/DDBJ whole genome shotgun (WGS) entry which is preliminary data.</text>
</comment>
<reference evidence="1" key="1">
    <citation type="journal article" date="2019" name="bioRxiv">
        <title>The Genome of the Zebra Mussel, Dreissena polymorpha: A Resource for Invasive Species Research.</title>
        <authorList>
            <person name="McCartney M.A."/>
            <person name="Auch B."/>
            <person name="Kono T."/>
            <person name="Mallez S."/>
            <person name="Zhang Y."/>
            <person name="Obille A."/>
            <person name="Becker A."/>
            <person name="Abrahante J.E."/>
            <person name="Garbe J."/>
            <person name="Badalamenti J.P."/>
            <person name="Herman A."/>
            <person name="Mangelson H."/>
            <person name="Liachko I."/>
            <person name="Sullivan S."/>
            <person name="Sone E.D."/>
            <person name="Koren S."/>
            <person name="Silverstein K.A.T."/>
            <person name="Beckman K.B."/>
            <person name="Gohl D.M."/>
        </authorList>
    </citation>
    <scope>NUCLEOTIDE SEQUENCE</scope>
    <source>
        <strain evidence="1">Duluth1</strain>
        <tissue evidence="1">Whole animal</tissue>
    </source>
</reference>
<sequence>MFPTKVVQDIKTGQHPGSNAYQAYQGAAQVNIQTTHSVPVMLGEGQKHLKEPTISIHAALF</sequence>
<dbReference type="AlphaFoldDB" id="A0A9D4DE97"/>
<gene>
    <name evidence="1" type="ORF">DPMN_181818</name>
</gene>
<protein>
    <submittedName>
        <fullName evidence="1">Uncharacterized protein</fullName>
    </submittedName>
</protein>
<organism evidence="1 2">
    <name type="scientific">Dreissena polymorpha</name>
    <name type="common">Zebra mussel</name>
    <name type="synonym">Mytilus polymorpha</name>
    <dbReference type="NCBI Taxonomy" id="45954"/>
    <lineage>
        <taxon>Eukaryota</taxon>
        <taxon>Metazoa</taxon>
        <taxon>Spiralia</taxon>
        <taxon>Lophotrochozoa</taxon>
        <taxon>Mollusca</taxon>
        <taxon>Bivalvia</taxon>
        <taxon>Autobranchia</taxon>
        <taxon>Heteroconchia</taxon>
        <taxon>Euheterodonta</taxon>
        <taxon>Imparidentia</taxon>
        <taxon>Neoheterodontei</taxon>
        <taxon>Myida</taxon>
        <taxon>Dreissenoidea</taxon>
        <taxon>Dreissenidae</taxon>
        <taxon>Dreissena</taxon>
    </lineage>
</organism>
<accession>A0A9D4DE97</accession>
<name>A0A9D4DE97_DREPO</name>
<dbReference type="Proteomes" id="UP000828390">
    <property type="component" value="Unassembled WGS sequence"/>
</dbReference>
<reference evidence="1" key="2">
    <citation type="submission" date="2020-11" db="EMBL/GenBank/DDBJ databases">
        <authorList>
            <person name="McCartney M.A."/>
            <person name="Auch B."/>
            <person name="Kono T."/>
            <person name="Mallez S."/>
            <person name="Becker A."/>
            <person name="Gohl D.M."/>
            <person name="Silverstein K.A.T."/>
            <person name="Koren S."/>
            <person name="Bechman K.B."/>
            <person name="Herman A."/>
            <person name="Abrahante J.E."/>
            <person name="Garbe J."/>
        </authorList>
    </citation>
    <scope>NUCLEOTIDE SEQUENCE</scope>
    <source>
        <strain evidence="1">Duluth1</strain>
        <tissue evidence="1">Whole animal</tissue>
    </source>
</reference>
<proteinExistence type="predicted"/>
<dbReference type="EMBL" id="JAIWYP010000010">
    <property type="protein sequence ID" value="KAH3747393.1"/>
    <property type="molecule type" value="Genomic_DNA"/>
</dbReference>
<evidence type="ECO:0000313" key="1">
    <source>
        <dbReference type="EMBL" id="KAH3747393.1"/>
    </source>
</evidence>
<keyword evidence="2" id="KW-1185">Reference proteome</keyword>